<evidence type="ECO:0000313" key="1">
    <source>
        <dbReference type="EMBL" id="EKC17203.1"/>
    </source>
</evidence>
<protein>
    <submittedName>
        <fullName evidence="1">Leucine-rich repeat-containing protein 15</fullName>
    </submittedName>
</protein>
<dbReference type="EMBL" id="JH823183">
    <property type="protein sequence ID" value="EKC17203.1"/>
    <property type="molecule type" value="Genomic_DNA"/>
</dbReference>
<organism evidence="1">
    <name type="scientific">Magallana gigas</name>
    <name type="common">Pacific oyster</name>
    <name type="synonym">Crassostrea gigas</name>
    <dbReference type="NCBI Taxonomy" id="29159"/>
    <lineage>
        <taxon>Eukaryota</taxon>
        <taxon>Metazoa</taxon>
        <taxon>Spiralia</taxon>
        <taxon>Lophotrochozoa</taxon>
        <taxon>Mollusca</taxon>
        <taxon>Bivalvia</taxon>
        <taxon>Autobranchia</taxon>
        <taxon>Pteriomorphia</taxon>
        <taxon>Ostreida</taxon>
        <taxon>Ostreoidea</taxon>
        <taxon>Ostreidae</taxon>
        <taxon>Magallana</taxon>
    </lineage>
</organism>
<dbReference type="SMART" id="SM00369">
    <property type="entry name" value="LRR_TYP"/>
    <property type="match status" value="6"/>
</dbReference>
<dbReference type="AlphaFoldDB" id="K1P6L2"/>
<sequence>MHHLRIFLFLIFLPAFFILSALSCDDRNTGNAPTFTSPIINLNNKKISNLAQLDIEIPNSNTRSNAQWLLLNNNSLTVIDNGQLDDFVNLSWLSVQNNRITNIADGSLTQLRRLERIYLRRNRLTAIEPSIFSSDVNLNLIDLSENRLTAIPLNLIRADFASGIGLGTNFITTIPANFLATNGKLTTLVLSANQIVTVPTDAFANDANLREVFLNDNDIATVDDNAFSGTRLHRIDLSTNRLSAVPAQAIPANNRVRNLSLRSNSISGIGPNDFDRFAEKLQVLSIDGNPLDPAQVDDNAFTKLTNLLLFFVEYRRAGDVTRLPQDDPALTNLRLSNKRLIIRDMR</sequence>
<dbReference type="Pfam" id="PF13855">
    <property type="entry name" value="LRR_8"/>
    <property type="match status" value="3"/>
</dbReference>
<dbReference type="PROSITE" id="PS51450">
    <property type="entry name" value="LRR"/>
    <property type="match status" value="1"/>
</dbReference>
<name>K1P6L2_MAGGI</name>
<dbReference type="InterPro" id="IPR050333">
    <property type="entry name" value="SLRP"/>
</dbReference>
<dbReference type="HOGENOM" id="CLU_802267_0_0_1"/>
<dbReference type="InterPro" id="IPR003591">
    <property type="entry name" value="Leu-rich_rpt_typical-subtyp"/>
</dbReference>
<dbReference type="SUPFAM" id="SSF52058">
    <property type="entry name" value="L domain-like"/>
    <property type="match status" value="1"/>
</dbReference>
<dbReference type="Gene3D" id="3.80.10.10">
    <property type="entry name" value="Ribonuclease Inhibitor"/>
    <property type="match status" value="2"/>
</dbReference>
<dbReference type="GO" id="GO:0005615">
    <property type="term" value="C:extracellular space"/>
    <property type="evidence" value="ECO:0007669"/>
    <property type="project" value="TreeGrafter"/>
</dbReference>
<accession>K1P6L2</accession>
<reference evidence="1" key="1">
    <citation type="journal article" date="2012" name="Nature">
        <title>The oyster genome reveals stress adaptation and complexity of shell formation.</title>
        <authorList>
            <person name="Zhang G."/>
            <person name="Fang X."/>
            <person name="Guo X."/>
            <person name="Li L."/>
            <person name="Luo R."/>
            <person name="Xu F."/>
            <person name="Yang P."/>
            <person name="Zhang L."/>
            <person name="Wang X."/>
            <person name="Qi H."/>
            <person name="Xiong Z."/>
            <person name="Que H."/>
            <person name="Xie Y."/>
            <person name="Holland P.W."/>
            <person name="Paps J."/>
            <person name="Zhu Y."/>
            <person name="Wu F."/>
            <person name="Chen Y."/>
            <person name="Wang J."/>
            <person name="Peng C."/>
            <person name="Meng J."/>
            <person name="Yang L."/>
            <person name="Liu J."/>
            <person name="Wen B."/>
            <person name="Zhang N."/>
            <person name="Huang Z."/>
            <person name="Zhu Q."/>
            <person name="Feng Y."/>
            <person name="Mount A."/>
            <person name="Hedgecock D."/>
            <person name="Xu Z."/>
            <person name="Liu Y."/>
            <person name="Domazet-Loso T."/>
            <person name="Du Y."/>
            <person name="Sun X."/>
            <person name="Zhang S."/>
            <person name="Liu B."/>
            <person name="Cheng P."/>
            <person name="Jiang X."/>
            <person name="Li J."/>
            <person name="Fan D."/>
            <person name="Wang W."/>
            <person name="Fu W."/>
            <person name="Wang T."/>
            <person name="Wang B."/>
            <person name="Zhang J."/>
            <person name="Peng Z."/>
            <person name="Li Y."/>
            <person name="Li N."/>
            <person name="Wang J."/>
            <person name="Chen M."/>
            <person name="He Y."/>
            <person name="Tan F."/>
            <person name="Song X."/>
            <person name="Zheng Q."/>
            <person name="Huang R."/>
            <person name="Yang H."/>
            <person name="Du X."/>
            <person name="Chen L."/>
            <person name="Yang M."/>
            <person name="Gaffney P.M."/>
            <person name="Wang S."/>
            <person name="Luo L."/>
            <person name="She Z."/>
            <person name="Ming Y."/>
            <person name="Huang W."/>
            <person name="Zhang S."/>
            <person name="Huang B."/>
            <person name="Zhang Y."/>
            <person name="Qu T."/>
            <person name="Ni P."/>
            <person name="Miao G."/>
            <person name="Wang J."/>
            <person name="Wang Q."/>
            <person name="Steinberg C.E."/>
            <person name="Wang H."/>
            <person name="Li N."/>
            <person name="Qian L."/>
            <person name="Zhang G."/>
            <person name="Li Y."/>
            <person name="Yang H."/>
            <person name="Liu X."/>
            <person name="Wang J."/>
            <person name="Yin Y."/>
            <person name="Wang J."/>
        </authorList>
    </citation>
    <scope>NUCLEOTIDE SEQUENCE [LARGE SCALE GENOMIC DNA]</scope>
    <source>
        <strain evidence="1">05x7-T-G4-1.051#20</strain>
    </source>
</reference>
<dbReference type="PROSITE" id="PS51257">
    <property type="entry name" value="PROKAR_LIPOPROTEIN"/>
    <property type="match status" value="1"/>
</dbReference>
<gene>
    <name evidence="1" type="ORF">CGI_10001725</name>
</gene>
<dbReference type="InParanoid" id="K1P6L2"/>
<dbReference type="PANTHER" id="PTHR45712">
    <property type="entry name" value="AGAP008170-PA"/>
    <property type="match status" value="1"/>
</dbReference>
<dbReference type="PANTHER" id="PTHR45712:SF31">
    <property type="entry name" value="PODOCAN"/>
    <property type="match status" value="1"/>
</dbReference>
<dbReference type="InterPro" id="IPR032675">
    <property type="entry name" value="LRR_dom_sf"/>
</dbReference>
<proteinExistence type="predicted"/>
<dbReference type="InterPro" id="IPR001611">
    <property type="entry name" value="Leu-rich_rpt"/>
</dbReference>